<keyword evidence="2" id="KW-1185">Reference proteome</keyword>
<evidence type="ECO:0008006" key="3">
    <source>
        <dbReference type="Google" id="ProtNLM"/>
    </source>
</evidence>
<dbReference type="AlphaFoldDB" id="A0A369JQE6"/>
<evidence type="ECO:0000313" key="1">
    <source>
        <dbReference type="EMBL" id="RDB21594.1"/>
    </source>
</evidence>
<dbReference type="InParanoid" id="A0A369JQE6"/>
<comment type="caution">
    <text evidence="1">The sequence shown here is derived from an EMBL/GenBank/DDBJ whole genome shotgun (WGS) entry which is preliminary data.</text>
</comment>
<sequence length="268" mass="30034">MAVLRIQFASEQLYHDGKLLHHPLVEGFLQLEACTRNLTGDDSTIPQVQYATVTRLIQRTEHSMICQALLDGTVEVVLKLGLSPSSRARIQVEGDHYEARLKRFWGSVVPICYGLYEGPVKRPSGLCNGISCIMLEYAGEPLENFVSLPREDKRAIMTMLGQLHSVSVQPQKFAARNVVQKNGAYRLIRFHDPTLHNCNFNGDFEWDEPCSGRLGCSELETAGVNMVAWDPEDIGIYLDAHGISTEDDCGDKEREIHMLVQRVTGLGY</sequence>
<evidence type="ECO:0000313" key="2">
    <source>
        <dbReference type="Proteomes" id="UP000076154"/>
    </source>
</evidence>
<proteinExistence type="predicted"/>
<dbReference type="Proteomes" id="UP000076154">
    <property type="component" value="Unassembled WGS sequence"/>
</dbReference>
<protein>
    <recommendedName>
        <fullName evidence="3">Aminoglycoside phosphotransferase domain-containing protein</fullName>
    </recommendedName>
</protein>
<reference evidence="1" key="1">
    <citation type="submission" date="2018-04" db="EMBL/GenBank/DDBJ databases">
        <title>Whole genome sequencing of Hypsizygus marmoreus.</title>
        <authorList>
            <person name="Choi I.-G."/>
            <person name="Min B."/>
            <person name="Kim J.-G."/>
            <person name="Kim S."/>
            <person name="Oh Y.-L."/>
            <person name="Kong W.-S."/>
            <person name="Park H."/>
            <person name="Jeong J."/>
            <person name="Song E.-S."/>
        </authorList>
    </citation>
    <scope>NUCLEOTIDE SEQUENCE [LARGE SCALE GENOMIC DNA]</scope>
    <source>
        <strain evidence="1">51987-8</strain>
    </source>
</reference>
<accession>A0A369JQE6</accession>
<name>A0A369JQE6_HYPMA</name>
<gene>
    <name evidence="1" type="ORF">Hypma_011261</name>
</gene>
<dbReference type="STRING" id="39966.A0A369JQE6"/>
<dbReference type="OrthoDB" id="3270233at2759"/>
<dbReference type="EMBL" id="LUEZ02000054">
    <property type="protein sequence ID" value="RDB21594.1"/>
    <property type="molecule type" value="Genomic_DNA"/>
</dbReference>
<organism evidence="1 2">
    <name type="scientific">Hypsizygus marmoreus</name>
    <name type="common">White beech mushroom</name>
    <name type="synonym">Agaricus marmoreus</name>
    <dbReference type="NCBI Taxonomy" id="39966"/>
    <lineage>
        <taxon>Eukaryota</taxon>
        <taxon>Fungi</taxon>
        <taxon>Dikarya</taxon>
        <taxon>Basidiomycota</taxon>
        <taxon>Agaricomycotina</taxon>
        <taxon>Agaricomycetes</taxon>
        <taxon>Agaricomycetidae</taxon>
        <taxon>Agaricales</taxon>
        <taxon>Tricholomatineae</taxon>
        <taxon>Lyophyllaceae</taxon>
        <taxon>Hypsizygus</taxon>
    </lineage>
</organism>